<protein>
    <submittedName>
        <fullName evidence="1">Uncharacterized protein</fullName>
    </submittedName>
</protein>
<accession>A0AA40VKW6</accession>
<organism evidence="1 2">
    <name type="scientific">Streptomyces calvus</name>
    <dbReference type="NCBI Taxonomy" id="67282"/>
    <lineage>
        <taxon>Bacteria</taxon>
        <taxon>Bacillati</taxon>
        <taxon>Actinomycetota</taxon>
        <taxon>Actinomycetes</taxon>
        <taxon>Kitasatosporales</taxon>
        <taxon>Streptomycetaceae</taxon>
        <taxon>Streptomyces</taxon>
    </lineage>
</organism>
<dbReference type="Proteomes" id="UP000530412">
    <property type="component" value="Unassembled WGS sequence"/>
</dbReference>
<evidence type="ECO:0000313" key="1">
    <source>
        <dbReference type="EMBL" id="MBA8947569.1"/>
    </source>
</evidence>
<evidence type="ECO:0000313" key="2">
    <source>
        <dbReference type="Proteomes" id="UP000530412"/>
    </source>
</evidence>
<comment type="caution">
    <text evidence="1">The sequence shown here is derived from an EMBL/GenBank/DDBJ whole genome shotgun (WGS) entry which is preliminary data.</text>
</comment>
<dbReference type="EMBL" id="JACJIE010000022">
    <property type="protein sequence ID" value="MBA8947569.1"/>
    <property type="molecule type" value="Genomic_DNA"/>
</dbReference>
<sequence>MIGNHLAQHRELSLTTIGLATHILSVPEGTPVDIRSLAERFPEGRDRIASALRELEDRMRSLTPHPPAPAAPFL</sequence>
<reference evidence="1 2" key="1">
    <citation type="submission" date="2020-08" db="EMBL/GenBank/DDBJ databases">
        <title>Genomic Encyclopedia of Type Strains, Phase III (KMG-III): the genomes of soil and plant-associated and newly described type strains.</title>
        <authorList>
            <person name="Whitman W."/>
        </authorList>
    </citation>
    <scope>NUCLEOTIDE SEQUENCE [LARGE SCALE GENOMIC DNA]</scope>
    <source>
        <strain evidence="1 2">CECT 3271</strain>
    </source>
</reference>
<proteinExistence type="predicted"/>
<name>A0AA40VKW6_9ACTN</name>
<gene>
    <name evidence="1" type="ORF">FHS33_006037</name>
</gene>
<dbReference type="AlphaFoldDB" id="A0AA40VKW6"/>